<dbReference type="AlphaFoldDB" id="G3HLP6"/>
<reference evidence="4" key="1">
    <citation type="journal article" date="2011" name="Nat. Biotechnol.">
        <title>The genomic sequence of the Chinese hamster ovary (CHO)-K1 cell line.</title>
        <authorList>
            <person name="Xu X."/>
            <person name="Nagarajan H."/>
            <person name="Lewis N.E."/>
            <person name="Pan S."/>
            <person name="Cai Z."/>
            <person name="Liu X."/>
            <person name="Chen W."/>
            <person name="Xie M."/>
            <person name="Wang W."/>
            <person name="Hammond S."/>
            <person name="Andersen M.R."/>
            <person name="Neff N."/>
            <person name="Passarelli B."/>
            <person name="Koh W."/>
            <person name="Fan H.C."/>
            <person name="Wang J."/>
            <person name="Gui Y."/>
            <person name="Lee K.H."/>
            <person name="Betenbaugh M.J."/>
            <person name="Quake S.R."/>
            <person name="Famili I."/>
            <person name="Palsson B.O."/>
            <person name="Wang J."/>
        </authorList>
    </citation>
    <scope>NUCLEOTIDE SEQUENCE [LARGE SCALE GENOMIC DNA]</scope>
    <source>
        <strain evidence="4">CHO K1 cell line</strain>
    </source>
</reference>
<feature type="compositionally biased region" description="Basic and acidic residues" evidence="1">
    <location>
        <begin position="128"/>
        <end position="143"/>
    </location>
</feature>
<dbReference type="GO" id="GO:0005840">
    <property type="term" value="C:ribosome"/>
    <property type="evidence" value="ECO:0007669"/>
    <property type="project" value="UniProtKB-KW"/>
</dbReference>
<keyword evidence="3" id="KW-0687">Ribonucleoprotein</keyword>
<proteinExistence type="predicted"/>
<dbReference type="InParanoid" id="G3HLP6"/>
<protein>
    <submittedName>
        <fullName evidence="3">60S ribosomal protein L4</fullName>
    </submittedName>
</protein>
<feature type="region of interest" description="Disordered" evidence="1">
    <location>
        <begin position="85"/>
        <end position="143"/>
    </location>
</feature>
<evidence type="ECO:0000256" key="1">
    <source>
        <dbReference type="SAM" id="MobiDB-lite"/>
    </source>
</evidence>
<accession>G3HLP6</accession>
<name>G3HLP6_CRIGR</name>
<keyword evidence="3" id="KW-0689">Ribosomal protein</keyword>
<dbReference type="InterPro" id="IPR045240">
    <property type="entry name" value="Ribosomal_uL4_euk/arch"/>
</dbReference>
<dbReference type="EMBL" id="JH000495">
    <property type="protein sequence ID" value="EGW03563.1"/>
    <property type="molecule type" value="Genomic_DNA"/>
</dbReference>
<evidence type="ECO:0000259" key="2">
    <source>
        <dbReference type="Pfam" id="PF14374"/>
    </source>
</evidence>
<feature type="domain" description="Large ribosomal subunit protein uL4 C-terminal" evidence="2">
    <location>
        <begin position="2"/>
        <end position="68"/>
    </location>
</feature>
<evidence type="ECO:0000313" key="3">
    <source>
        <dbReference type="EMBL" id="EGW03563.1"/>
    </source>
</evidence>
<feature type="compositionally biased region" description="Basic and acidic residues" evidence="1">
    <location>
        <begin position="89"/>
        <end position="121"/>
    </location>
</feature>
<organism evidence="3 4">
    <name type="scientific">Cricetulus griseus</name>
    <name type="common">Chinese hamster</name>
    <name type="synonym">Cricetulus barabensis griseus</name>
    <dbReference type="NCBI Taxonomy" id="10029"/>
    <lineage>
        <taxon>Eukaryota</taxon>
        <taxon>Metazoa</taxon>
        <taxon>Chordata</taxon>
        <taxon>Craniata</taxon>
        <taxon>Vertebrata</taxon>
        <taxon>Euteleostomi</taxon>
        <taxon>Mammalia</taxon>
        <taxon>Eutheria</taxon>
        <taxon>Euarchontoglires</taxon>
        <taxon>Glires</taxon>
        <taxon>Rodentia</taxon>
        <taxon>Myomorpha</taxon>
        <taxon>Muroidea</taxon>
        <taxon>Cricetidae</taxon>
        <taxon>Cricetinae</taxon>
        <taxon>Cricetulus</taxon>
    </lineage>
</organism>
<gene>
    <name evidence="3" type="ORF">I79_011638</name>
</gene>
<dbReference type="Pfam" id="PF14374">
    <property type="entry name" value="Ribos_L4_asso_C"/>
    <property type="match status" value="1"/>
</dbReference>
<dbReference type="PANTHER" id="PTHR19431">
    <property type="entry name" value="60S RIBOSOMAL PROTEIN L4"/>
    <property type="match status" value="1"/>
</dbReference>
<sequence length="143" mass="16057">MHKMMNTDLSRILKSPEIQKALQTPCKKINCRVLKKNPWKNLRIRLKLNCFTKTTCKNTILCQARNHKLWVKKLEAAAAALATKSAKGAADKKSAESKKQKKLVDVRKLKKPSGEKAETSKKPAAGKKPAEMEHTTEKKIPAL</sequence>
<evidence type="ECO:0000313" key="4">
    <source>
        <dbReference type="Proteomes" id="UP000001075"/>
    </source>
</evidence>
<dbReference type="Proteomes" id="UP000001075">
    <property type="component" value="Unassembled WGS sequence"/>
</dbReference>
<dbReference type="STRING" id="10029.G3HLP6"/>
<dbReference type="InterPro" id="IPR025755">
    <property type="entry name" value="Ribos_uL4_C_dom"/>
</dbReference>